<dbReference type="GO" id="GO:0005634">
    <property type="term" value="C:nucleus"/>
    <property type="evidence" value="ECO:0007669"/>
    <property type="project" value="UniProtKB-SubCell"/>
</dbReference>
<evidence type="ECO:0000259" key="8">
    <source>
        <dbReference type="PROSITE" id="PS50023"/>
    </source>
</evidence>
<dbReference type="GO" id="GO:0005737">
    <property type="term" value="C:cytoplasm"/>
    <property type="evidence" value="ECO:0007669"/>
    <property type="project" value="TreeGrafter"/>
</dbReference>
<dbReference type="GO" id="GO:0046872">
    <property type="term" value="F:metal ion binding"/>
    <property type="evidence" value="ECO:0007669"/>
    <property type="project" value="UniProtKB-KW"/>
</dbReference>
<evidence type="ECO:0000256" key="3">
    <source>
        <dbReference type="ARBA" id="ARBA00022737"/>
    </source>
</evidence>
<dbReference type="GO" id="GO:0030036">
    <property type="term" value="P:actin cytoskeleton organization"/>
    <property type="evidence" value="ECO:0007669"/>
    <property type="project" value="TreeGrafter"/>
</dbReference>
<dbReference type="eggNOG" id="KOG1700">
    <property type="taxonomic scope" value="Eukaryota"/>
</dbReference>
<feature type="domain" description="LIM zinc-binding" evidence="8">
    <location>
        <begin position="127"/>
        <end position="188"/>
    </location>
</feature>
<evidence type="ECO:0000256" key="4">
    <source>
        <dbReference type="ARBA" id="ARBA00022833"/>
    </source>
</evidence>
<dbReference type="SMART" id="SM00132">
    <property type="entry name" value="LIM"/>
    <property type="match status" value="2"/>
</dbReference>
<dbReference type="RefSeq" id="XP_001420683.1">
    <property type="nucleotide sequence ID" value="XM_001420646.1"/>
</dbReference>
<reference evidence="9 10" key="1">
    <citation type="journal article" date="2007" name="Proc. Natl. Acad. Sci. U.S.A.">
        <title>The tiny eukaryote Ostreococcus provides genomic insights into the paradox of plankton speciation.</title>
        <authorList>
            <person name="Palenik B."/>
            <person name="Grimwood J."/>
            <person name="Aerts A."/>
            <person name="Rouze P."/>
            <person name="Salamov A."/>
            <person name="Putnam N."/>
            <person name="Dupont C."/>
            <person name="Jorgensen R."/>
            <person name="Derelle E."/>
            <person name="Rombauts S."/>
            <person name="Zhou K."/>
            <person name="Otillar R."/>
            <person name="Merchant S.S."/>
            <person name="Podell S."/>
            <person name="Gaasterland T."/>
            <person name="Napoli C."/>
            <person name="Gendler K."/>
            <person name="Manuell A."/>
            <person name="Tai V."/>
            <person name="Vallon O."/>
            <person name="Piganeau G."/>
            <person name="Jancek S."/>
            <person name="Heijde M."/>
            <person name="Jabbari K."/>
            <person name="Bowler C."/>
            <person name="Lohr M."/>
            <person name="Robbens S."/>
            <person name="Werner G."/>
            <person name="Dubchak I."/>
            <person name="Pazour G.J."/>
            <person name="Ren Q."/>
            <person name="Paulsen I."/>
            <person name="Delwiche C."/>
            <person name="Schmutz J."/>
            <person name="Rokhsar D."/>
            <person name="Van de Peer Y."/>
            <person name="Moreau H."/>
            <person name="Grigoriev I.V."/>
        </authorList>
    </citation>
    <scope>NUCLEOTIDE SEQUENCE [LARGE SCALE GENOMIC DNA]</scope>
    <source>
        <strain evidence="9 10">CCE9901</strain>
    </source>
</reference>
<feature type="compositionally biased region" description="Basic residues" evidence="7">
    <location>
        <begin position="301"/>
        <end position="314"/>
    </location>
</feature>
<dbReference type="EMBL" id="CP000592">
    <property type="protein sequence ID" value="ABO98976.1"/>
    <property type="molecule type" value="Genomic_DNA"/>
</dbReference>
<keyword evidence="4 6" id="KW-0862">Zinc</keyword>
<keyword evidence="2 6" id="KW-0479">Metal-binding</keyword>
<proteinExistence type="predicted"/>
<evidence type="ECO:0000313" key="9">
    <source>
        <dbReference type="EMBL" id="ABO98976.1"/>
    </source>
</evidence>
<dbReference type="OMA" id="ARTRYHA"/>
<dbReference type="GeneID" id="5004884"/>
<dbReference type="PANTHER" id="PTHR24215">
    <property type="entry name" value="RHO-GTPASE-ACTIVATING PROTEIN LRG1"/>
    <property type="match status" value="1"/>
</dbReference>
<organism evidence="9 10">
    <name type="scientific">Ostreococcus lucimarinus (strain CCE9901)</name>
    <dbReference type="NCBI Taxonomy" id="436017"/>
    <lineage>
        <taxon>Eukaryota</taxon>
        <taxon>Viridiplantae</taxon>
        <taxon>Chlorophyta</taxon>
        <taxon>Mamiellophyceae</taxon>
        <taxon>Mamiellales</taxon>
        <taxon>Bathycoccaceae</taxon>
        <taxon>Ostreococcus</taxon>
    </lineage>
</organism>
<accession>A4S5X0</accession>
<feature type="region of interest" description="Disordered" evidence="7">
    <location>
        <begin position="239"/>
        <end position="314"/>
    </location>
</feature>
<keyword evidence="5" id="KW-0539">Nucleus</keyword>
<keyword evidence="6" id="KW-0440">LIM domain</keyword>
<dbReference type="PROSITE" id="PS50023">
    <property type="entry name" value="LIM_DOMAIN_2"/>
    <property type="match status" value="2"/>
</dbReference>
<evidence type="ECO:0000313" key="10">
    <source>
        <dbReference type="Proteomes" id="UP000001568"/>
    </source>
</evidence>
<evidence type="ECO:0000256" key="2">
    <source>
        <dbReference type="ARBA" id="ARBA00022723"/>
    </source>
</evidence>
<keyword evidence="3" id="KW-0677">Repeat</keyword>
<dbReference type="HOGENOM" id="CLU_886790_0_0_1"/>
<evidence type="ECO:0000256" key="7">
    <source>
        <dbReference type="SAM" id="MobiDB-lite"/>
    </source>
</evidence>
<dbReference type="CDD" id="cd09443">
    <property type="entry name" value="LIM_Ltd-1"/>
    <property type="match status" value="1"/>
</dbReference>
<evidence type="ECO:0000256" key="1">
    <source>
        <dbReference type="ARBA" id="ARBA00004123"/>
    </source>
</evidence>
<dbReference type="OrthoDB" id="6129702at2759"/>
<dbReference type="STRING" id="436017.A4S5X0"/>
<protein>
    <recommendedName>
        <fullName evidence="8">LIM zinc-binding domain-containing protein</fullName>
    </recommendedName>
</protein>
<dbReference type="InterPro" id="IPR001781">
    <property type="entry name" value="Znf_LIM"/>
</dbReference>
<dbReference type="Gene3D" id="2.10.110.10">
    <property type="entry name" value="Cysteine Rich Protein"/>
    <property type="match status" value="2"/>
</dbReference>
<dbReference type="AlphaFoldDB" id="A4S5X0"/>
<dbReference type="Pfam" id="PF00412">
    <property type="entry name" value="LIM"/>
    <property type="match status" value="2"/>
</dbReference>
<comment type="subcellular location">
    <subcellularLocation>
        <location evidence="1">Nucleus</location>
    </subcellularLocation>
</comment>
<dbReference type="Gramene" id="ABO98976">
    <property type="protein sequence ID" value="ABO98976"/>
    <property type="gene ID" value="OSTLU_26910"/>
</dbReference>
<dbReference type="PANTHER" id="PTHR24215:SF35">
    <property type="entry name" value="MUSCLE LIM PROTEIN MLP84B"/>
    <property type="match status" value="1"/>
</dbReference>
<keyword evidence="10" id="KW-1185">Reference proteome</keyword>
<sequence length="314" mass="33223">MTRAHSCARCKRAAYDAESVDVDARTRYHAACFKCADCGARCAIATFVKIGEEVYCRRHALERDVRRKPALGADALEIATYANRRTTTAREWVKTETEGAATGRGTSATARATGGTAGSATAALTRSACERCGKAAYPIESVDVDGKKWHRAGCFKCATCGVALSLTTFVKFDGELYCRRDAPKSAPSFERESSSAGIEIEIESAPVKAMSVADEIVVEKAAAVEERAAAEIAATADEIEIEASENEPPAVARDAKDALESLEPASNEDVEAITENIAATKIADDSATIPKPHTVAGGRGGGKKKNKKKSGGRK</sequence>
<dbReference type="KEGG" id="olu:OSTLU_26910"/>
<gene>
    <name evidence="9" type="ORF">OSTLU_26910</name>
</gene>
<evidence type="ECO:0000256" key="6">
    <source>
        <dbReference type="PROSITE-ProRule" id="PRU00125"/>
    </source>
</evidence>
<evidence type="ECO:0000256" key="5">
    <source>
        <dbReference type="ARBA" id="ARBA00023242"/>
    </source>
</evidence>
<feature type="domain" description="LIM zinc-binding" evidence="8">
    <location>
        <begin position="5"/>
        <end position="66"/>
    </location>
</feature>
<dbReference type="Proteomes" id="UP000001568">
    <property type="component" value="Chromosome 12"/>
</dbReference>
<name>A4S5X0_OSTLU</name>